<dbReference type="InterPro" id="IPR025418">
    <property type="entry name" value="YrhC-like"/>
</dbReference>
<evidence type="ECO:0000256" key="1">
    <source>
        <dbReference type="SAM" id="Phobius"/>
    </source>
</evidence>
<protein>
    <recommendedName>
        <fullName evidence="4">YrhC-like protein</fullName>
    </recommendedName>
</protein>
<accession>A0ABS2SS70</accession>
<reference evidence="2" key="1">
    <citation type="submission" date="2021-01" db="EMBL/GenBank/DDBJ databases">
        <title>Genomic Encyclopedia of Type Strains, Phase IV (KMG-IV): sequencing the most valuable type-strain genomes for metagenomic binning, comparative biology and taxonomic classification.</title>
        <authorList>
            <person name="Goeker M."/>
        </authorList>
    </citation>
    <scope>NUCLEOTIDE SEQUENCE</scope>
    <source>
        <strain evidence="2">DSM 21943</strain>
    </source>
</reference>
<comment type="caution">
    <text evidence="2">The sequence shown here is derived from an EMBL/GenBank/DDBJ whole genome shotgun (WGS) entry which is preliminary data.</text>
</comment>
<feature type="transmembrane region" description="Helical" evidence="1">
    <location>
        <begin position="15"/>
        <end position="34"/>
    </location>
</feature>
<evidence type="ECO:0000313" key="2">
    <source>
        <dbReference type="EMBL" id="MBM7838036.1"/>
    </source>
</evidence>
<feature type="transmembrane region" description="Helical" evidence="1">
    <location>
        <begin position="46"/>
        <end position="66"/>
    </location>
</feature>
<organism evidence="2 3">
    <name type="scientific">Shouchella xiaoxiensis</name>
    <dbReference type="NCBI Taxonomy" id="766895"/>
    <lineage>
        <taxon>Bacteria</taxon>
        <taxon>Bacillati</taxon>
        <taxon>Bacillota</taxon>
        <taxon>Bacilli</taxon>
        <taxon>Bacillales</taxon>
        <taxon>Bacillaceae</taxon>
        <taxon>Shouchella</taxon>
    </lineage>
</organism>
<name>A0ABS2SS70_9BACI</name>
<keyword evidence="1" id="KW-0812">Transmembrane</keyword>
<keyword evidence="3" id="KW-1185">Reference proteome</keyword>
<sequence length="78" mass="8961">MEQKEKDLKCAQQDYHGFSLIFLAVSFFLTIGLWLPEPYQIQPTLWLATVIGVSLLCACSCHLLSYRAKIQLDKLENK</sequence>
<evidence type="ECO:0008006" key="4">
    <source>
        <dbReference type="Google" id="ProtNLM"/>
    </source>
</evidence>
<keyword evidence="1" id="KW-0472">Membrane</keyword>
<evidence type="ECO:0000313" key="3">
    <source>
        <dbReference type="Proteomes" id="UP001179280"/>
    </source>
</evidence>
<proteinExistence type="predicted"/>
<dbReference type="Proteomes" id="UP001179280">
    <property type="component" value="Unassembled WGS sequence"/>
</dbReference>
<gene>
    <name evidence="2" type="ORF">JOC54_001267</name>
</gene>
<keyword evidence="1" id="KW-1133">Transmembrane helix</keyword>
<dbReference type="EMBL" id="JAFBCV010000003">
    <property type="protein sequence ID" value="MBM7838036.1"/>
    <property type="molecule type" value="Genomic_DNA"/>
</dbReference>
<dbReference type="RefSeq" id="WP_035418615.1">
    <property type="nucleotide sequence ID" value="NZ_JAFBCV010000003.1"/>
</dbReference>
<dbReference type="Pfam" id="PF14143">
    <property type="entry name" value="YrhC"/>
    <property type="match status" value="1"/>
</dbReference>